<sequence>MDQELIDFDKLQAHIAELKTQWNDPEKPFHYLVYDGFFRPEAAERILEAYPDVTTGNWDGTTYINQKNKFALTKFGAEHPLLQQAFNEFNGENFLHIVEDITGISELLGDDELFGGGLHQSVTGAFLDVHVDFNYHQTTKYHRRMNAIVYMNKNWKQEYNGYLELWDMQKKKQLESIAPLFNRCVIFETNEVSYHGHPKPLAAPGGITRKSLAVYYYTKDRPANEIAGSIIQCMSTRRVQVDY</sequence>
<feature type="domain" description="Prolyl 4-hydroxylase alpha subunit Fe(2+) 2OG dioxygenase" evidence="1">
    <location>
        <begin position="121"/>
        <end position="217"/>
    </location>
</feature>
<dbReference type="Gene3D" id="2.60.120.620">
    <property type="entry name" value="q2cbj1_9rhob like domain"/>
    <property type="match status" value="1"/>
</dbReference>
<evidence type="ECO:0000313" key="3">
    <source>
        <dbReference type="Proteomes" id="UP000830401"/>
    </source>
</evidence>
<keyword evidence="3" id="KW-1185">Reference proteome</keyword>
<accession>A0ABY4G8J4</accession>
<proteinExistence type="predicted"/>
<name>A0ABY4G8J4_9BACT</name>
<dbReference type="RefSeq" id="WP_245122418.1">
    <property type="nucleotide sequence ID" value="NZ_CP095061.1"/>
</dbReference>
<evidence type="ECO:0000259" key="1">
    <source>
        <dbReference type="Pfam" id="PF13640"/>
    </source>
</evidence>
<dbReference type="Proteomes" id="UP000830401">
    <property type="component" value="Chromosome"/>
</dbReference>
<protein>
    <submittedName>
        <fullName evidence="2">2OG-Fe(II) oxygenase</fullName>
    </submittedName>
</protein>
<dbReference type="Pfam" id="PF13640">
    <property type="entry name" value="2OG-FeII_Oxy_3"/>
    <property type="match status" value="1"/>
</dbReference>
<evidence type="ECO:0000313" key="2">
    <source>
        <dbReference type="EMBL" id="UOQ67223.1"/>
    </source>
</evidence>
<dbReference type="EMBL" id="CP095061">
    <property type="protein sequence ID" value="UOQ67223.1"/>
    <property type="molecule type" value="Genomic_DNA"/>
</dbReference>
<organism evidence="2 3">
    <name type="scientific">Hymenobacter volaticus</name>
    <dbReference type="NCBI Taxonomy" id="2932254"/>
    <lineage>
        <taxon>Bacteria</taxon>
        <taxon>Pseudomonadati</taxon>
        <taxon>Bacteroidota</taxon>
        <taxon>Cytophagia</taxon>
        <taxon>Cytophagales</taxon>
        <taxon>Hymenobacteraceae</taxon>
        <taxon>Hymenobacter</taxon>
    </lineage>
</organism>
<gene>
    <name evidence="2" type="ORF">MUN86_04820</name>
</gene>
<dbReference type="InterPro" id="IPR044862">
    <property type="entry name" value="Pro_4_hyd_alph_FE2OG_OXY"/>
</dbReference>
<reference evidence="2" key="1">
    <citation type="submission" date="2022-04" db="EMBL/GenBank/DDBJ databases">
        <title>Hymenobacter sp. isolated from the air.</title>
        <authorList>
            <person name="Won M."/>
            <person name="Lee C.-M."/>
            <person name="Woen H.-Y."/>
            <person name="Kwon S.-W."/>
        </authorList>
    </citation>
    <scope>NUCLEOTIDE SEQUENCE</scope>
    <source>
        <strain evidence="2">5420S-77</strain>
    </source>
</reference>